<keyword evidence="4" id="KW-0378">Hydrolase</keyword>
<evidence type="ECO:0000256" key="9">
    <source>
        <dbReference type="SAM" id="Phobius"/>
    </source>
</evidence>
<dbReference type="GO" id="GO:0046872">
    <property type="term" value="F:metal ion binding"/>
    <property type="evidence" value="ECO:0007669"/>
    <property type="project" value="UniProtKB-KW"/>
</dbReference>
<feature type="transmembrane region" description="Helical" evidence="9">
    <location>
        <begin position="85"/>
        <end position="102"/>
    </location>
</feature>
<proteinExistence type="inferred from homology"/>
<keyword evidence="6 9" id="KW-0472">Membrane</keyword>
<evidence type="ECO:0000256" key="1">
    <source>
        <dbReference type="ARBA" id="ARBA00004141"/>
    </source>
</evidence>
<feature type="transmembrane region" description="Helical" evidence="9">
    <location>
        <begin position="27"/>
        <end position="42"/>
    </location>
</feature>
<dbReference type="Proteomes" id="UP001271007">
    <property type="component" value="Unassembled WGS sequence"/>
</dbReference>
<accession>A0AAJ0DDU8</accession>
<name>A0AAJ0DDU8_9PEZI</name>
<sequence length="197" mass="22318">MSMHFAMGCVLIKIFCYQKPKDAQRRIATFIVVGLTAFIIYHCVTDEFLLHAILFLLLTLVVVWKTRKIIHAISNDAIKRKMTNLASFGTATALLAYFLWNIDVHLCPMVTRMKHAVGYPWGILLELHGWWHVLTAIAAYTFIAMIEFLTDEDHDESHGRGFCWPAKSVLEDAARKQKADGGTLNGSVHTNGSTKRR</sequence>
<evidence type="ECO:0000256" key="2">
    <source>
        <dbReference type="ARBA" id="ARBA00009780"/>
    </source>
</evidence>
<comment type="cofactor">
    <cofactor evidence="7">
        <name>Zn(2+)</name>
        <dbReference type="ChEBI" id="CHEBI:29105"/>
    </cofactor>
</comment>
<dbReference type="GO" id="GO:0046514">
    <property type="term" value="P:ceramide catabolic process"/>
    <property type="evidence" value="ECO:0007669"/>
    <property type="project" value="TreeGrafter"/>
</dbReference>
<evidence type="ECO:0000313" key="11">
    <source>
        <dbReference type="Proteomes" id="UP001271007"/>
    </source>
</evidence>
<keyword evidence="11" id="KW-1185">Reference proteome</keyword>
<dbReference type="PANTHER" id="PTHR46187">
    <property type="entry name" value="ALKALINE CERAMIDASE 3"/>
    <property type="match status" value="1"/>
</dbReference>
<evidence type="ECO:0000313" key="10">
    <source>
        <dbReference type="EMBL" id="KAK3052190.1"/>
    </source>
</evidence>
<evidence type="ECO:0000256" key="5">
    <source>
        <dbReference type="ARBA" id="ARBA00022989"/>
    </source>
</evidence>
<feature type="binding site" evidence="7">
    <location>
        <position position="132"/>
    </location>
    <ligand>
        <name>Zn(2+)</name>
        <dbReference type="ChEBI" id="CHEBI:29105"/>
        <note>catalytic</note>
    </ligand>
</feature>
<keyword evidence="7" id="KW-0479">Metal-binding</keyword>
<dbReference type="EMBL" id="JAWDJX010000022">
    <property type="protein sequence ID" value="KAK3052190.1"/>
    <property type="molecule type" value="Genomic_DNA"/>
</dbReference>
<keyword evidence="5 9" id="KW-1133">Transmembrane helix</keyword>
<dbReference type="GO" id="GO:0005789">
    <property type="term" value="C:endoplasmic reticulum membrane"/>
    <property type="evidence" value="ECO:0007669"/>
    <property type="project" value="TreeGrafter"/>
</dbReference>
<feature type="binding site" evidence="7">
    <location>
        <position position="128"/>
    </location>
    <ligand>
        <name>Zn(2+)</name>
        <dbReference type="ChEBI" id="CHEBI:29105"/>
        <note>catalytic</note>
    </ligand>
</feature>
<protein>
    <recommendedName>
        <fullName evidence="12">Ceramidase</fullName>
    </recommendedName>
</protein>
<keyword evidence="7" id="KW-0862">Zinc</keyword>
<evidence type="ECO:0000256" key="4">
    <source>
        <dbReference type="ARBA" id="ARBA00022801"/>
    </source>
</evidence>
<dbReference type="GO" id="GO:0016811">
    <property type="term" value="F:hydrolase activity, acting on carbon-nitrogen (but not peptide) bonds, in linear amides"/>
    <property type="evidence" value="ECO:0007669"/>
    <property type="project" value="InterPro"/>
</dbReference>
<feature type="compositionally biased region" description="Polar residues" evidence="8">
    <location>
        <begin position="185"/>
        <end position="197"/>
    </location>
</feature>
<evidence type="ECO:0008006" key="12">
    <source>
        <dbReference type="Google" id="ProtNLM"/>
    </source>
</evidence>
<dbReference type="GO" id="GO:0046513">
    <property type="term" value="P:ceramide biosynthetic process"/>
    <property type="evidence" value="ECO:0007669"/>
    <property type="project" value="TreeGrafter"/>
</dbReference>
<gene>
    <name evidence="10" type="ORF">LTR09_006782</name>
</gene>
<comment type="subcellular location">
    <subcellularLocation>
        <location evidence="1">Membrane</location>
        <topology evidence="1">Multi-pass membrane protein</topology>
    </subcellularLocation>
</comment>
<comment type="similarity">
    <text evidence="2">Belongs to the alkaline ceramidase family.</text>
</comment>
<evidence type="ECO:0000256" key="6">
    <source>
        <dbReference type="ARBA" id="ARBA00023136"/>
    </source>
</evidence>
<dbReference type="InterPro" id="IPR008901">
    <property type="entry name" value="ACER"/>
</dbReference>
<dbReference type="PANTHER" id="PTHR46187:SF1">
    <property type="entry name" value="ALKALINE PHYTOCERAMIDASE"/>
    <property type="match status" value="1"/>
</dbReference>
<keyword evidence="3 9" id="KW-0812">Transmembrane</keyword>
<evidence type="ECO:0000256" key="7">
    <source>
        <dbReference type="PIRSR" id="PIRSR608901-2"/>
    </source>
</evidence>
<evidence type="ECO:0000256" key="8">
    <source>
        <dbReference type="SAM" id="MobiDB-lite"/>
    </source>
</evidence>
<reference evidence="10" key="1">
    <citation type="submission" date="2023-04" db="EMBL/GenBank/DDBJ databases">
        <title>Black Yeasts Isolated from many extreme environments.</title>
        <authorList>
            <person name="Coleine C."/>
            <person name="Stajich J.E."/>
            <person name="Selbmann L."/>
        </authorList>
    </citation>
    <scope>NUCLEOTIDE SEQUENCE</scope>
    <source>
        <strain evidence="10">CCFEE 5312</strain>
    </source>
</reference>
<dbReference type="Pfam" id="PF05875">
    <property type="entry name" value="Ceramidase"/>
    <property type="match status" value="1"/>
</dbReference>
<feature type="transmembrane region" description="Helical" evidence="9">
    <location>
        <begin position="129"/>
        <end position="150"/>
    </location>
</feature>
<organism evidence="10 11">
    <name type="scientific">Extremus antarcticus</name>
    <dbReference type="NCBI Taxonomy" id="702011"/>
    <lineage>
        <taxon>Eukaryota</taxon>
        <taxon>Fungi</taxon>
        <taxon>Dikarya</taxon>
        <taxon>Ascomycota</taxon>
        <taxon>Pezizomycotina</taxon>
        <taxon>Dothideomycetes</taxon>
        <taxon>Dothideomycetidae</taxon>
        <taxon>Mycosphaerellales</taxon>
        <taxon>Extremaceae</taxon>
        <taxon>Extremus</taxon>
    </lineage>
</organism>
<feature type="transmembrane region" description="Helical" evidence="9">
    <location>
        <begin position="48"/>
        <end position="64"/>
    </location>
</feature>
<comment type="caution">
    <text evidence="10">The sequence shown here is derived from an EMBL/GenBank/DDBJ whole genome shotgun (WGS) entry which is preliminary data.</text>
</comment>
<dbReference type="AlphaFoldDB" id="A0AAJ0DDU8"/>
<evidence type="ECO:0000256" key="3">
    <source>
        <dbReference type="ARBA" id="ARBA00022692"/>
    </source>
</evidence>
<feature type="region of interest" description="Disordered" evidence="8">
    <location>
        <begin position="174"/>
        <end position="197"/>
    </location>
</feature>